<feature type="signal peptide" evidence="1">
    <location>
        <begin position="1"/>
        <end position="25"/>
    </location>
</feature>
<feature type="chain" id="PRO_5038729237" evidence="1">
    <location>
        <begin position="26"/>
        <end position="59"/>
    </location>
</feature>
<protein>
    <submittedName>
        <fullName evidence="2">Uncharacterized protein</fullName>
    </submittedName>
</protein>
<evidence type="ECO:0000256" key="1">
    <source>
        <dbReference type="SAM" id="SignalP"/>
    </source>
</evidence>
<reference evidence="2 3" key="1">
    <citation type="submission" date="2018-05" db="EMBL/GenBank/DDBJ databases">
        <title>Genomic Encyclopedia of Archaeal and Bacterial Type Strains, Phase II (KMG-II): from individual species to whole genera.</title>
        <authorList>
            <person name="Goeker M."/>
        </authorList>
    </citation>
    <scope>NUCLEOTIDE SEQUENCE [LARGE SCALE GENOMIC DNA]</scope>
    <source>
        <strain evidence="2 3">DSM 45184</strain>
    </source>
</reference>
<dbReference type="AlphaFoldDB" id="A0A316EXG1"/>
<evidence type="ECO:0000313" key="3">
    <source>
        <dbReference type="Proteomes" id="UP000245697"/>
    </source>
</evidence>
<dbReference type="Proteomes" id="UP000245697">
    <property type="component" value="Unassembled WGS sequence"/>
</dbReference>
<keyword evidence="3" id="KW-1185">Reference proteome</keyword>
<proteinExistence type="predicted"/>
<gene>
    <name evidence="2" type="ORF">BC793_124109</name>
</gene>
<comment type="caution">
    <text evidence="2">The sequence shown here is derived from an EMBL/GenBank/DDBJ whole genome shotgun (WGS) entry which is preliminary data.</text>
</comment>
<dbReference type="EMBL" id="QGGR01000024">
    <property type="protein sequence ID" value="PWK36128.1"/>
    <property type="molecule type" value="Genomic_DNA"/>
</dbReference>
<name>A0A316EXG1_9ACTN</name>
<organism evidence="2 3">
    <name type="scientific">Actinoplanes xinjiangensis</name>
    <dbReference type="NCBI Taxonomy" id="512350"/>
    <lineage>
        <taxon>Bacteria</taxon>
        <taxon>Bacillati</taxon>
        <taxon>Actinomycetota</taxon>
        <taxon>Actinomycetes</taxon>
        <taxon>Micromonosporales</taxon>
        <taxon>Micromonosporaceae</taxon>
        <taxon>Actinoplanes</taxon>
    </lineage>
</organism>
<evidence type="ECO:0000313" key="2">
    <source>
        <dbReference type="EMBL" id="PWK36128.1"/>
    </source>
</evidence>
<keyword evidence="1" id="KW-0732">Signal</keyword>
<sequence>MFLRHRLTAARRMFTVAGAALLASAVGTVVPAREHGSAIERAGAAIHKGPTGLTAMTLP</sequence>
<accession>A0A316EXG1</accession>